<dbReference type="GO" id="GO:0005739">
    <property type="term" value="C:mitochondrion"/>
    <property type="evidence" value="ECO:0007669"/>
    <property type="project" value="UniProtKB-SubCell"/>
</dbReference>
<keyword evidence="9 11" id="KW-1208">Phospholipid metabolism</keyword>
<dbReference type="AlphaFoldDB" id="A0A0N4Z4L3"/>
<comment type="pathway">
    <text evidence="2 11">Phospholipid metabolism; phosphatidylglycerol biosynthesis; phosphatidylglycerol from CDP-diacylglycerol: step 1/2.</text>
</comment>
<evidence type="ECO:0000313" key="14">
    <source>
        <dbReference type="WBParaSite" id="PTRK_0000193100.1"/>
    </source>
</evidence>
<dbReference type="UniPathway" id="UPA00084">
    <property type="reaction ID" value="UER00503"/>
</dbReference>
<keyword evidence="11" id="KW-0067">ATP-binding</keyword>
<evidence type="ECO:0000256" key="10">
    <source>
        <dbReference type="ARBA" id="ARBA00048586"/>
    </source>
</evidence>
<dbReference type="PROSITE" id="PS50035">
    <property type="entry name" value="PLD"/>
    <property type="match status" value="1"/>
</dbReference>
<evidence type="ECO:0000256" key="11">
    <source>
        <dbReference type="RuleBase" id="RU365024"/>
    </source>
</evidence>
<evidence type="ECO:0000256" key="5">
    <source>
        <dbReference type="ARBA" id="ARBA00022679"/>
    </source>
</evidence>
<keyword evidence="8 11" id="KW-0594">Phospholipid biosynthesis</keyword>
<comment type="function">
    <text evidence="1 11">Functions in the biosynthesis of the anionic phospholipids phosphatidylglycerol and cardiolipin.</text>
</comment>
<dbReference type="GO" id="GO:0032049">
    <property type="term" value="P:cardiolipin biosynthetic process"/>
    <property type="evidence" value="ECO:0007669"/>
    <property type="project" value="InterPro"/>
</dbReference>
<evidence type="ECO:0000259" key="12">
    <source>
        <dbReference type="PROSITE" id="PS50035"/>
    </source>
</evidence>
<evidence type="ECO:0000313" key="13">
    <source>
        <dbReference type="Proteomes" id="UP000038045"/>
    </source>
</evidence>
<keyword evidence="13" id="KW-1185">Reference proteome</keyword>
<dbReference type="EC" id="2.7.8.5" evidence="11"/>
<dbReference type="Gene3D" id="3.30.870.10">
    <property type="entry name" value="Endonuclease Chain A"/>
    <property type="match status" value="2"/>
</dbReference>
<keyword evidence="4 11" id="KW-0444">Lipid biosynthesis</keyword>
<dbReference type="CDD" id="cd09135">
    <property type="entry name" value="PLDc_PGS1_euk_1"/>
    <property type="match status" value="1"/>
</dbReference>
<reference evidence="14" key="1">
    <citation type="submission" date="2017-02" db="UniProtKB">
        <authorList>
            <consortium name="WormBaseParasite"/>
        </authorList>
    </citation>
    <scope>IDENTIFICATION</scope>
</reference>
<evidence type="ECO:0000256" key="1">
    <source>
        <dbReference type="ARBA" id="ARBA00003537"/>
    </source>
</evidence>
<sequence length="444" mass="51084">MNNILSLLRGIQVKSTSIEIISEPQQFYETLCKLSEESTKRISLSTLYLGTGDLEKELINKISTNEGYKNGSLKVNFLCDYLRGSRGSTINSITMLKDLYNKGNLYLYHTPELRGLTKKILPERVNEIIGLQHMKFYVFDDDVIISGANLSNDYFTTRQDRYIYIKNCPQLAEYFNDLLLAIGTCSFKIDGYGDVKLDDNCLVHPFEGNINDFRNMVISRVLSLKSKHEIIEKFNDKEDMTIIFPLLNMGCYNICEENDFLNSLFSSLSLNDNLTIASGYFNLTENYFNTISKNKNSNINIITASPRANGFYGGKGLSSNIPSLYVQVSKDLYNKNHDNIKLYEYYKDKWTFHGKGIWYESLENPSHILTVVGSSNYGERSSRRDLEAQLVIVTNDEVLKNRLIVEKNNLINNCHLVNMNTFLDPEHIVPLWVKYSTKLLRHFF</sequence>
<evidence type="ECO:0000256" key="8">
    <source>
        <dbReference type="ARBA" id="ARBA00023209"/>
    </source>
</evidence>
<keyword evidence="11" id="KW-0496">Mitochondrion</keyword>
<evidence type="ECO:0000256" key="3">
    <source>
        <dbReference type="ARBA" id="ARBA00010682"/>
    </source>
</evidence>
<dbReference type="CDD" id="cd09137">
    <property type="entry name" value="PLDc_PGS1_euk_2"/>
    <property type="match status" value="1"/>
</dbReference>
<dbReference type="Pfam" id="PF00614">
    <property type="entry name" value="PLDc"/>
    <property type="match status" value="1"/>
</dbReference>
<keyword evidence="5 11" id="KW-0808">Transferase</keyword>
<dbReference type="PANTHER" id="PTHR12586:SF1">
    <property type="entry name" value="CDP-DIACYLGLYCEROL--GLYCEROL-3-PHOSPHATE 3-PHOSPHATIDYLTRANSFERASE, MITOCHONDRIAL"/>
    <property type="match status" value="1"/>
</dbReference>
<keyword evidence="6" id="KW-0677">Repeat</keyword>
<dbReference type="PANTHER" id="PTHR12586">
    <property type="entry name" value="CDP-DIACYLGLYCEROL--SERINE O-PHOSPHATIDYLTRANSFERASE"/>
    <property type="match status" value="1"/>
</dbReference>
<keyword evidence="11" id="KW-0547">Nucleotide-binding</keyword>
<dbReference type="PIRSF" id="PIRSF000850">
    <property type="entry name" value="Phospholipase_D_PSS"/>
    <property type="match status" value="1"/>
</dbReference>
<feature type="domain" description="PLD phosphodiesterase" evidence="12">
    <location>
        <begin position="128"/>
        <end position="154"/>
    </location>
</feature>
<keyword evidence="7 11" id="KW-0443">Lipid metabolism</keyword>
<organism evidence="13 14">
    <name type="scientific">Parastrongyloides trichosuri</name>
    <name type="common">Possum-specific nematode worm</name>
    <dbReference type="NCBI Taxonomy" id="131310"/>
    <lineage>
        <taxon>Eukaryota</taxon>
        <taxon>Metazoa</taxon>
        <taxon>Ecdysozoa</taxon>
        <taxon>Nematoda</taxon>
        <taxon>Chromadorea</taxon>
        <taxon>Rhabditida</taxon>
        <taxon>Tylenchina</taxon>
        <taxon>Panagrolaimomorpha</taxon>
        <taxon>Strongyloidoidea</taxon>
        <taxon>Strongyloididae</taxon>
        <taxon>Parastrongyloides</taxon>
    </lineage>
</organism>
<comment type="catalytic activity">
    <reaction evidence="10 11">
        <text>a CDP-1,2-diacyl-sn-glycerol + sn-glycerol 3-phosphate = a 1,2-diacyl-sn-glycero-3-phospho-(1'-sn-glycero-3'-phosphate) + CMP + H(+)</text>
        <dbReference type="Rhea" id="RHEA:12593"/>
        <dbReference type="ChEBI" id="CHEBI:15378"/>
        <dbReference type="ChEBI" id="CHEBI:57597"/>
        <dbReference type="ChEBI" id="CHEBI:58332"/>
        <dbReference type="ChEBI" id="CHEBI:60110"/>
        <dbReference type="ChEBI" id="CHEBI:60377"/>
        <dbReference type="EC" id="2.7.8.5"/>
    </reaction>
</comment>
<evidence type="ECO:0000256" key="9">
    <source>
        <dbReference type="ARBA" id="ARBA00023264"/>
    </source>
</evidence>
<dbReference type="InterPro" id="IPR016270">
    <property type="entry name" value="PGS1"/>
</dbReference>
<evidence type="ECO:0000256" key="7">
    <source>
        <dbReference type="ARBA" id="ARBA00023098"/>
    </source>
</evidence>
<dbReference type="GO" id="GO:0005524">
    <property type="term" value="F:ATP binding"/>
    <property type="evidence" value="ECO:0007669"/>
    <property type="project" value="UniProtKB-KW"/>
</dbReference>
<dbReference type="SMART" id="SM00155">
    <property type="entry name" value="PLDc"/>
    <property type="match status" value="2"/>
</dbReference>
<dbReference type="Proteomes" id="UP000038045">
    <property type="component" value="Unplaced"/>
</dbReference>
<dbReference type="SUPFAM" id="SSF56024">
    <property type="entry name" value="Phospholipase D/nuclease"/>
    <property type="match status" value="1"/>
</dbReference>
<evidence type="ECO:0000256" key="4">
    <source>
        <dbReference type="ARBA" id="ARBA00022516"/>
    </source>
</evidence>
<dbReference type="GO" id="GO:0008444">
    <property type="term" value="F:CDP-diacylglycerol-glycerol-3-phosphate 3-phosphatidyltransferase activity"/>
    <property type="evidence" value="ECO:0007669"/>
    <property type="project" value="UniProtKB-EC"/>
</dbReference>
<dbReference type="WBParaSite" id="PTRK_0000193100.1">
    <property type="protein sequence ID" value="PTRK_0000193100.1"/>
    <property type="gene ID" value="PTRK_0000193100"/>
</dbReference>
<comment type="subcellular location">
    <subcellularLocation>
        <location evidence="11">Mitochondrion</location>
    </subcellularLocation>
</comment>
<comment type="similarity">
    <text evidence="3 11">Belongs to the CDP-alcohol phosphatidyltransferase class-II family.</text>
</comment>
<accession>A0A0N4Z4L3</accession>
<proteinExistence type="inferred from homology"/>
<dbReference type="InterPro" id="IPR001736">
    <property type="entry name" value="PLipase_D/transphosphatidylase"/>
</dbReference>
<name>A0A0N4Z4L3_PARTI</name>
<evidence type="ECO:0000256" key="2">
    <source>
        <dbReference type="ARBA" id="ARBA00005042"/>
    </source>
</evidence>
<evidence type="ECO:0000256" key="6">
    <source>
        <dbReference type="ARBA" id="ARBA00022737"/>
    </source>
</evidence>
<protein>
    <recommendedName>
        <fullName evidence="11">CDP-diacylglycerol--glycerol-3-phosphate 3-phosphatidyltransferase</fullName>
        <ecNumber evidence="11">2.7.8.5</ecNumber>
    </recommendedName>
</protein>
<dbReference type="STRING" id="131310.A0A0N4Z4L3"/>